<reference evidence="2 3" key="1">
    <citation type="submission" date="2021-06" db="EMBL/GenBank/DDBJ databases">
        <title>Caerostris extrusa draft genome.</title>
        <authorList>
            <person name="Kono N."/>
            <person name="Arakawa K."/>
        </authorList>
    </citation>
    <scope>NUCLEOTIDE SEQUENCE [LARGE SCALE GENOMIC DNA]</scope>
</reference>
<keyword evidence="3" id="KW-1185">Reference proteome</keyword>
<sequence>MSFYDNHVNDDGWRREKDRRDDQVVPGRQVVPCWQRELRVEDRKLSVVPCCSVRFATNILSTQIATFRNEETSESSASDDRVVPCWNEKTTGETCDDQVVPCIEMKSTGKHSTSNDPLVVDKKRIL</sequence>
<dbReference type="AlphaFoldDB" id="A0AAV4YAR5"/>
<dbReference type="Proteomes" id="UP001054945">
    <property type="component" value="Unassembled WGS sequence"/>
</dbReference>
<protein>
    <submittedName>
        <fullName evidence="2">Uncharacterized protein</fullName>
    </submittedName>
</protein>
<evidence type="ECO:0000256" key="1">
    <source>
        <dbReference type="SAM" id="MobiDB-lite"/>
    </source>
</evidence>
<evidence type="ECO:0000313" key="2">
    <source>
        <dbReference type="EMBL" id="GIZ04576.1"/>
    </source>
</evidence>
<evidence type="ECO:0000313" key="3">
    <source>
        <dbReference type="Proteomes" id="UP001054945"/>
    </source>
</evidence>
<dbReference type="EMBL" id="BPLR01001760">
    <property type="protein sequence ID" value="GIZ04576.1"/>
    <property type="molecule type" value="Genomic_DNA"/>
</dbReference>
<proteinExistence type="predicted"/>
<accession>A0AAV4YAR5</accession>
<name>A0AAV4YAR5_CAEEX</name>
<organism evidence="2 3">
    <name type="scientific">Caerostris extrusa</name>
    <name type="common">Bark spider</name>
    <name type="synonym">Caerostris bankana</name>
    <dbReference type="NCBI Taxonomy" id="172846"/>
    <lineage>
        <taxon>Eukaryota</taxon>
        <taxon>Metazoa</taxon>
        <taxon>Ecdysozoa</taxon>
        <taxon>Arthropoda</taxon>
        <taxon>Chelicerata</taxon>
        <taxon>Arachnida</taxon>
        <taxon>Araneae</taxon>
        <taxon>Araneomorphae</taxon>
        <taxon>Entelegynae</taxon>
        <taxon>Araneoidea</taxon>
        <taxon>Araneidae</taxon>
        <taxon>Caerostris</taxon>
    </lineage>
</organism>
<feature type="region of interest" description="Disordered" evidence="1">
    <location>
        <begin position="1"/>
        <end position="23"/>
    </location>
</feature>
<gene>
    <name evidence="2" type="ORF">CEXT_666621</name>
</gene>
<feature type="compositionally biased region" description="Basic and acidic residues" evidence="1">
    <location>
        <begin position="7"/>
        <end position="23"/>
    </location>
</feature>
<comment type="caution">
    <text evidence="2">The sequence shown here is derived from an EMBL/GenBank/DDBJ whole genome shotgun (WGS) entry which is preliminary data.</text>
</comment>